<proteinExistence type="predicted"/>
<name>A0ABZ1Z3V3_9NOCA</name>
<sequence>MADTAHDHVVITHGYALTFVNTTWMQIPVDTVGFASFATSPGAITHLRLDDYWRNRTLLSLADISHLTMDQND</sequence>
<reference evidence="1" key="1">
    <citation type="submission" date="2022-10" db="EMBL/GenBank/DDBJ databases">
        <title>The complete genomes of actinobacterial strains from the NBC collection.</title>
        <authorList>
            <person name="Joergensen T.S."/>
            <person name="Alvarez Arevalo M."/>
            <person name="Sterndorff E.B."/>
            <person name="Faurdal D."/>
            <person name="Vuksanovic O."/>
            <person name="Mourched A.-S."/>
            <person name="Charusanti P."/>
            <person name="Shaw S."/>
            <person name="Blin K."/>
            <person name="Weber T."/>
        </authorList>
    </citation>
    <scope>NUCLEOTIDE SEQUENCE</scope>
    <source>
        <strain evidence="1">NBC_01482</strain>
    </source>
</reference>
<dbReference type="RefSeq" id="WP_327094924.1">
    <property type="nucleotide sequence ID" value="NZ_CP109149.1"/>
</dbReference>
<dbReference type="Proteomes" id="UP001432062">
    <property type="component" value="Chromosome"/>
</dbReference>
<keyword evidence="2" id="KW-1185">Reference proteome</keyword>
<evidence type="ECO:0008006" key="3">
    <source>
        <dbReference type="Google" id="ProtNLM"/>
    </source>
</evidence>
<dbReference type="EMBL" id="CP109441">
    <property type="protein sequence ID" value="WUV50229.1"/>
    <property type="molecule type" value="Genomic_DNA"/>
</dbReference>
<dbReference type="InterPro" id="IPR029033">
    <property type="entry name" value="His_PPase_superfam"/>
</dbReference>
<protein>
    <recommendedName>
        <fullName evidence="3">Histidine phosphatase family protein</fullName>
    </recommendedName>
</protein>
<gene>
    <name evidence="1" type="ORF">OG563_19745</name>
</gene>
<evidence type="ECO:0000313" key="1">
    <source>
        <dbReference type="EMBL" id="WUV50229.1"/>
    </source>
</evidence>
<accession>A0ABZ1Z3V3</accession>
<evidence type="ECO:0000313" key="2">
    <source>
        <dbReference type="Proteomes" id="UP001432062"/>
    </source>
</evidence>
<dbReference type="SUPFAM" id="SSF53254">
    <property type="entry name" value="Phosphoglycerate mutase-like"/>
    <property type="match status" value="1"/>
</dbReference>
<organism evidence="1 2">
    <name type="scientific">Nocardia vinacea</name>
    <dbReference type="NCBI Taxonomy" id="96468"/>
    <lineage>
        <taxon>Bacteria</taxon>
        <taxon>Bacillati</taxon>
        <taxon>Actinomycetota</taxon>
        <taxon>Actinomycetes</taxon>
        <taxon>Mycobacteriales</taxon>
        <taxon>Nocardiaceae</taxon>
        <taxon>Nocardia</taxon>
    </lineage>
</organism>